<feature type="active site" description="Proton donor/acceptor" evidence="1">
    <location>
        <position position="89"/>
    </location>
</feature>
<dbReference type="InterPro" id="IPR013078">
    <property type="entry name" value="His_Pase_superF_clade-1"/>
</dbReference>
<evidence type="ECO:0000256" key="1">
    <source>
        <dbReference type="PIRSR" id="PIRSR613078-1"/>
    </source>
</evidence>
<feature type="binding site" evidence="2">
    <location>
        <begin position="89"/>
        <end position="92"/>
    </location>
    <ligand>
        <name>substrate</name>
    </ligand>
</feature>
<comment type="caution">
    <text evidence="3">The sequence shown here is derived from an EMBL/GenBank/DDBJ whole genome shotgun (WGS) entry which is preliminary data.</text>
</comment>
<dbReference type="GO" id="GO:0005737">
    <property type="term" value="C:cytoplasm"/>
    <property type="evidence" value="ECO:0007669"/>
    <property type="project" value="TreeGrafter"/>
</dbReference>
<name>A0A9W6GXA3_9HYPH</name>
<sequence>MTLLVLARHGNTFEAGEEARWVGARSDLPLTAKGREQAAAIGAALREAGLIPARTVAGPLKRTRETATIALEAAGAAPASVEIDERLREIDYGAWEGKSTAEIRQAGDGDALAAWEQENVWPTSAGWPSSRETYLRNFLAVMESLREEPGAPALLVSSNGLFRLLANAIAGESFASKMATGRLAVIRLSGADGVEIKGWNLSAEDFPNRVRGLT</sequence>
<dbReference type="GO" id="GO:0016791">
    <property type="term" value="F:phosphatase activity"/>
    <property type="evidence" value="ECO:0007669"/>
    <property type="project" value="TreeGrafter"/>
</dbReference>
<dbReference type="Pfam" id="PF00300">
    <property type="entry name" value="His_Phos_1"/>
    <property type="match status" value="1"/>
</dbReference>
<evidence type="ECO:0000256" key="2">
    <source>
        <dbReference type="PIRSR" id="PIRSR613078-2"/>
    </source>
</evidence>
<dbReference type="AlphaFoldDB" id="A0A9W6GXA3"/>
<dbReference type="CDD" id="cd07067">
    <property type="entry name" value="HP_PGM_like"/>
    <property type="match status" value="1"/>
</dbReference>
<dbReference type="Gene3D" id="3.40.50.1240">
    <property type="entry name" value="Phosphoglycerate mutase-like"/>
    <property type="match status" value="1"/>
</dbReference>
<feature type="active site" description="Tele-phosphohistidine intermediate" evidence="1">
    <location>
        <position position="9"/>
    </location>
</feature>
<reference evidence="3" key="1">
    <citation type="journal article" date="2023" name="Int. J. Syst. Evol. Microbiol.">
        <title>Methylocystis iwaonis sp. nov., a type II methane-oxidizing bacterium from surface soil of a rice paddy field in Japan, and emended description of the genus Methylocystis (ex Whittenbury et al. 1970) Bowman et al. 1993.</title>
        <authorList>
            <person name="Kaise H."/>
            <person name="Sawadogo J.B."/>
            <person name="Alam M.S."/>
            <person name="Ueno C."/>
            <person name="Dianou D."/>
            <person name="Shinjo R."/>
            <person name="Asakawa S."/>
        </authorList>
    </citation>
    <scope>NUCLEOTIDE SEQUENCE</scope>
    <source>
        <strain evidence="3">LMG27198</strain>
    </source>
</reference>
<evidence type="ECO:0008006" key="5">
    <source>
        <dbReference type="Google" id="ProtNLM"/>
    </source>
</evidence>
<dbReference type="InterPro" id="IPR050275">
    <property type="entry name" value="PGM_Phosphatase"/>
</dbReference>
<feature type="binding site" evidence="2">
    <location>
        <position position="62"/>
    </location>
    <ligand>
        <name>substrate</name>
    </ligand>
</feature>
<organism evidence="3 4">
    <name type="scientific">Methylocystis echinoides</name>
    <dbReference type="NCBI Taxonomy" id="29468"/>
    <lineage>
        <taxon>Bacteria</taxon>
        <taxon>Pseudomonadati</taxon>
        <taxon>Pseudomonadota</taxon>
        <taxon>Alphaproteobacteria</taxon>
        <taxon>Hyphomicrobiales</taxon>
        <taxon>Methylocystaceae</taxon>
        <taxon>Methylocystis</taxon>
    </lineage>
</organism>
<keyword evidence="4" id="KW-1185">Reference proteome</keyword>
<gene>
    <name evidence="3" type="ORF">LMG27198_35070</name>
</gene>
<evidence type="ECO:0000313" key="4">
    <source>
        <dbReference type="Proteomes" id="UP001144323"/>
    </source>
</evidence>
<dbReference type="Proteomes" id="UP001144323">
    <property type="component" value="Unassembled WGS sequence"/>
</dbReference>
<dbReference type="PANTHER" id="PTHR48100:SF1">
    <property type="entry name" value="HISTIDINE PHOSPHATASE FAMILY PROTEIN-RELATED"/>
    <property type="match status" value="1"/>
</dbReference>
<dbReference type="SUPFAM" id="SSF53254">
    <property type="entry name" value="Phosphoglycerate mutase-like"/>
    <property type="match status" value="1"/>
</dbReference>
<protein>
    <recommendedName>
        <fullName evidence="5">Histidine phosphatase family protein</fullName>
    </recommendedName>
</protein>
<dbReference type="SMART" id="SM00855">
    <property type="entry name" value="PGAM"/>
    <property type="match status" value="1"/>
</dbReference>
<proteinExistence type="predicted"/>
<dbReference type="RefSeq" id="WP_281804574.1">
    <property type="nucleotide sequence ID" value="NZ_BSEC01000001.1"/>
</dbReference>
<dbReference type="InterPro" id="IPR029033">
    <property type="entry name" value="His_PPase_superfam"/>
</dbReference>
<evidence type="ECO:0000313" key="3">
    <source>
        <dbReference type="EMBL" id="GLI94515.1"/>
    </source>
</evidence>
<dbReference type="EMBL" id="BSEC01000001">
    <property type="protein sequence ID" value="GLI94515.1"/>
    <property type="molecule type" value="Genomic_DNA"/>
</dbReference>
<accession>A0A9W6GXA3</accession>
<dbReference type="PANTHER" id="PTHR48100">
    <property type="entry name" value="BROAD-SPECIFICITY PHOSPHATASE YOR283W-RELATED"/>
    <property type="match status" value="1"/>
</dbReference>